<comment type="caution">
    <text evidence="1">The sequence shown here is derived from an EMBL/GenBank/DDBJ whole genome shotgun (WGS) entry which is preliminary data.</text>
</comment>
<sequence>MASPVTAPCYSWPNSLNKHFSLLSTSCVPPSSEYQITTQRSLHSARLKLFTTNISRWKFQDISLIFDSSYLF</sequence>
<evidence type="ECO:0000313" key="1">
    <source>
        <dbReference type="EMBL" id="MPC66281.1"/>
    </source>
</evidence>
<name>A0A5B7H145_PORTR</name>
<reference evidence="1 2" key="1">
    <citation type="submission" date="2019-05" db="EMBL/GenBank/DDBJ databases">
        <title>Another draft genome of Portunus trituberculatus and its Hox gene families provides insights of decapod evolution.</title>
        <authorList>
            <person name="Jeong J.-H."/>
            <person name="Song I."/>
            <person name="Kim S."/>
            <person name="Choi T."/>
            <person name="Kim D."/>
            <person name="Ryu S."/>
            <person name="Kim W."/>
        </authorList>
    </citation>
    <scope>NUCLEOTIDE SEQUENCE [LARGE SCALE GENOMIC DNA]</scope>
    <source>
        <tissue evidence="1">Muscle</tissue>
    </source>
</reference>
<dbReference type="Proteomes" id="UP000324222">
    <property type="component" value="Unassembled WGS sequence"/>
</dbReference>
<dbReference type="EMBL" id="VSRR010024563">
    <property type="protein sequence ID" value="MPC66281.1"/>
    <property type="molecule type" value="Genomic_DNA"/>
</dbReference>
<evidence type="ECO:0000313" key="2">
    <source>
        <dbReference type="Proteomes" id="UP000324222"/>
    </source>
</evidence>
<accession>A0A5B7H145</accession>
<gene>
    <name evidence="1" type="ORF">E2C01_060428</name>
</gene>
<protein>
    <submittedName>
        <fullName evidence="1">Uncharacterized protein</fullName>
    </submittedName>
</protein>
<proteinExistence type="predicted"/>
<keyword evidence="2" id="KW-1185">Reference proteome</keyword>
<organism evidence="1 2">
    <name type="scientific">Portunus trituberculatus</name>
    <name type="common">Swimming crab</name>
    <name type="synonym">Neptunus trituberculatus</name>
    <dbReference type="NCBI Taxonomy" id="210409"/>
    <lineage>
        <taxon>Eukaryota</taxon>
        <taxon>Metazoa</taxon>
        <taxon>Ecdysozoa</taxon>
        <taxon>Arthropoda</taxon>
        <taxon>Crustacea</taxon>
        <taxon>Multicrustacea</taxon>
        <taxon>Malacostraca</taxon>
        <taxon>Eumalacostraca</taxon>
        <taxon>Eucarida</taxon>
        <taxon>Decapoda</taxon>
        <taxon>Pleocyemata</taxon>
        <taxon>Brachyura</taxon>
        <taxon>Eubrachyura</taxon>
        <taxon>Portunoidea</taxon>
        <taxon>Portunidae</taxon>
        <taxon>Portuninae</taxon>
        <taxon>Portunus</taxon>
    </lineage>
</organism>
<dbReference type="AlphaFoldDB" id="A0A5B7H145"/>